<proteinExistence type="predicted"/>
<dbReference type="AlphaFoldDB" id="A0A0S4J2S3"/>
<sequence>MINSGAHPQHRPQLKVEVFEDHQRLRPCAPDGKRELALPHHRRFWDPLGQQLPGKAFFKQRRAPPQPNRRPWHMSSPTTDVEPPREATVARRHQQQSTQTPTQLRDLGTHTRSRTGKTRTAR</sequence>
<organism evidence="2 3">
    <name type="scientific">Bodo saltans</name>
    <name type="common">Flagellated protozoan</name>
    <dbReference type="NCBI Taxonomy" id="75058"/>
    <lineage>
        <taxon>Eukaryota</taxon>
        <taxon>Discoba</taxon>
        <taxon>Euglenozoa</taxon>
        <taxon>Kinetoplastea</taxon>
        <taxon>Metakinetoplastina</taxon>
        <taxon>Eubodonida</taxon>
        <taxon>Bodonidae</taxon>
        <taxon>Bodo</taxon>
    </lineage>
</organism>
<gene>
    <name evidence="2" type="ORF">BSAL_88950</name>
</gene>
<feature type="region of interest" description="Disordered" evidence="1">
    <location>
        <begin position="46"/>
        <end position="122"/>
    </location>
</feature>
<name>A0A0S4J2S3_BODSA</name>
<keyword evidence="3" id="KW-1185">Reference proteome</keyword>
<feature type="compositionally biased region" description="Basic residues" evidence="1">
    <location>
        <begin position="111"/>
        <end position="122"/>
    </location>
</feature>
<dbReference type="VEuPathDB" id="TriTrypDB:BSAL_88950"/>
<reference evidence="3" key="1">
    <citation type="submission" date="2015-09" db="EMBL/GenBank/DDBJ databases">
        <authorList>
            <consortium name="Pathogen Informatics"/>
        </authorList>
    </citation>
    <scope>NUCLEOTIDE SEQUENCE [LARGE SCALE GENOMIC DNA]</scope>
    <source>
        <strain evidence="3">Lake Konstanz</strain>
    </source>
</reference>
<accession>A0A0S4J2S3</accession>
<dbReference type="EMBL" id="CYKH01001130">
    <property type="protein sequence ID" value="CUG84775.1"/>
    <property type="molecule type" value="Genomic_DNA"/>
</dbReference>
<evidence type="ECO:0000256" key="1">
    <source>
        <dbReference type="SAM" id="MobiDB-lite"/>
    </source>
</evidence>
<evidence type="ECO:0000313" key="3">
    <source>
        <dbReference type="Proteomes" id="UP000051952"/>
    </source>
</evidence>
<protein>
    <submittedName>
        <fullName evidence="2">Uncharacterized protein</fullName>
    </submittedName>
</protein>
<evidence type="ECO:0000313" key="2">
    <source>
        <dbReference type="EMBL" id="CUG84775.1"/>
    </source>
</evidence>
<dbReference type="Proteomes" id="UP000051952">
    <property type="component" value="Unassembled WGS sequence"/>
</dbReference>